<feature type="transmembrane region" description="Helical" evidence="5">
    <location>
        <begin position="99"/>
        <end position="117"/>
    </location>
</feature>
<dbReference type="InterPro" id="IPR051533">
    <property type="entry name" value="WaaL-like"/>
</dbReference>
<dbReference type="InterPro" id="IPR007016">
    <property type="entry name" value="O-antigen_ligase-rel_domated"/>
</dbReference>
<evidence type="ECO:0000256" key="5">
    <source>
        <dbReference type="SAM" id="Phobius"/>
    </source>
</evidence>
<organism evidence="7 8">
    <name type="scientific">Bacillus gobiensis</name>
    <dbReference type="NCBI Taxonomy" id="1441095"/>
    <lineage>
        <taxon>Bacteria</taxon>
        <taxon>Bacillati</taxon>
        <taxon>Bacillota</taxon>
        <taxon>Bacilli</taxon>
        <taxon>Bacillales</taxon>
        <taxon>Bacillaceae</taxon>
        <taxon>Bacillus</taxon>
    </lineage>
</organism>
<feature type="transmembrane region" description="Helical" evidence="5">
    <location>
        <begin position="254"/>
        <end position="273"/>
    </location>
</feature>
<comment type="subcellular location">
    <subcellularLocation>
        <location evidence="1">Membrane</location>
        <topology evidence="1">Multi-pass membrane protein</topology>
    </subcellularLocation>
</comment>
<protein>
    <recommendedName>
        <fullName evidence="6">O-antigen ligase-related domain-containing protein</fullName>
    </recommendedName>
</protein>
<dbReference type="AlphaFoldDB" id="A0A0M4FSU4"/>
<accession>A0A0M4FSU4</accession>
<feature type="transmembrane region" description="Helical" evidence="5">
    <location>
        <begin position="42"/>
        <end position="62"/>
    </location>
</feature>
<evidence type="ECO:0000256" key="2">
    <source>
        <dbReference type="ARBA" id="ARBA00022692"/>
    </source>
</evidence>
<gene>
    <name evidence="7" type="ORF">AM592_14550</name>
</gene>
<feature type="transmembrane region" description="Helical" evidence="5">
    <location>
        <begin position="177"/>
        <end position="195"/>
    </location>
</feature>
<dbReference type="STRING" id="1441095.AM592_14550"/>
<keyword evidence="8" id="KW-1185">Reference proteome</keyword>
<feature type="transmembrane region" description="Helical" evidence="5">
    <location>
        <begin position="129"/>
        <end position="157"/>
    </location>
</feature>
<feature type="transmembrane region" description="Helical" evidence="5">
    <location>
        <begin position="207"/>
        <end position="223"/>
    </location>
</feature>
<feature type="domain" description="O-antigen ligase-related" evidence="6">
    <location>
        <begin position="210"/>
        <end position="366"/>
    </location>
</feature>
<feature type="transmembrane region" description="Helical" evidence="5">
    <location>
        <begin position="229"/>
        <end position="247"/>
    </location>
</feature>
<feature type="transmembrane region" description="Helical" evidence="5">
    <location>
        <begin position="74"/>
        <end position="93"/>
    </location>
</feature>
<feature type="transmembrane region" description="Helical" evidence="5">
    <location>
        <begin position="349"/>
        <end position="370"/>
    </location>
</feature>
<keyword evidence="2 5" id="KW-0812">Transmembrane</keyword>
<evidence type="ECO:0000256" key="3">
    <source>
        <dbReference type="ARBA" id="ARBA00022989"/>
    </source>
</evidence>
<sequence length="438" mass="49262">MKDAYYSLIQNQKMPLMVFIIICISLTASSDLFLVFQPGGFTLRGAQILTLLIAGWWAFASLQSGTLKLPLGSIYLLFWTFIVLATIPNTTFLTRSLGYAFWLLLNVLMLFAIVYFINSKDKVDTMFRWYIYSYLIISLFGILQFVMGIAGITPPFVTQWWIQGVLPRVNGFSYEPSYYATYLITGWVLVSYMFFESKTKLFTKKRLGIFFLIITAALILSSSRMGLVLMAIWLLRYIWLFIKGFLIGTVYMKYLAIVFIASLAAGVIVISLLSSSGAETSLLSGTGIGGTPAHSVVYRLEDFFSTLQVFLNNPIYGVSLGGVAPAIGQLYGVTVTDQEVASTFEGQSVFAEILAATGIIGFVIFIAYLITIMVKPFKLSKLLRNSEYSVMMRSMVFSLICLLLILQFNQNILRPYLWFHIALLSAIYSVSRKELRNK</sequence>
<name>A0A0M4FSU4_9BACI</name>
<proteinExistence type="predicted"/>
<dbReference type="Pfam" id="PF04932">
    <property type="entry name" value="Wzy_C"/>
    <property type="match status" value="1"/>
</dbReference>
<evidence type="ECO:0000256" key="4">
    <source>
        <dbReference type="ARBA" id="ARBA00023136"/>
    </source>
</evidence>
<keyword evidence="4 5" id="KW-0472">Membrane</keyword>
<dbReference type="OrthoDB" id="129294at2"/>
<reference evidence="8" key="1">
    <citation type="submission" date="2015-08" db="EMBL/GenBank/DDBJ databases">
        <title>Genome sequencing project for genomic taxonomy and phylogenomics of Bacillus-like bacteria.</title>
        <authorList>
            <person name="Liu B."/>
            <person name="Wang J."/>
            <person name="Zhu Y."/>
            <person name="Liu G."/>
            <person name="Chen Q."/>
            <person name="Chen Z."/>
            <person name="Lan J."/>
            <person name="Che J."/>
            <person name="Ge C."/>
            <person name="Shi H."/>
            <person name="Pan Z."/>
            <person name="Liu X."/>
        </authorList>
    </citation>
    <scope>NUCLEOTIDE SEQUENCE [LARGE SCALE GENOMIC DNA]</scope>
    <source>
        <strain evidence="8">FJAT-4402</strain>
    </source>
</reference>
<evidence type="ECO:0000256" key="1">
    <source>
        <dbReference type="ARBA" id="ARBA00004141"/>
    </source>
</evidence>
<dbReference type="PATRIC" id="fig|1441095.3.peg.3212"/>
<feature type="transmembrane region" description="Helical" evidence="5">
    <location>
        <begin position="390"/>
        <end position="409"/>
    </location>
</feature>
<dbReference type="RefSeq" id="WP_053604468.1">
    <property type="nucleotide sequence ID" value="NZ_CP012600.1"/>
</dbReference>
<dbReference type="PANTHER" id="PTHR37422:SF13">
    <property type="entry name" value="LIPOPOLYSACCHARIDE BIOSYNTHESIS PROTEIN PA4999-RELATED"/>
    <property type="match status" value="1"/>
</dbReference>
<reference evidence="7 8" key="2">
    <citation type="journal article" date="2016" name="Int. J. Syst. Evol. Microbiol.">
        <title>Bacillus gobiensis sp. nov., isolated from a soil sample.</title>
        <authorList>
            <person name="Liu B."/>
            <person name="Liu G.H."/>
            <person name="Cetin S."/>
            <person name="Schumann P."/>
            <person name="Pan Z.Z."/>
            <person name="Chen Q.Q."/>
        </authorList>
    </citation>
    <scope>NUCLEOTIDE SEQUENCE [LARGE SCALE GENOMIC DNA]</scope>
    <source>
        <strain evidence="7 8">FJAT-4402</strain>
    </source>
</reference>
<dbReference type="EMBL" id="CP012600">
    <property type="protein sequence ID" value="ALC82659.1"/>
    <property type="molecule type" value="Genomic_DNA"/>
</dbReference>
<dbReference type="GO" id="GO:0016020">
    <property type="term" value="C:membrane"/>
    <property type="evidence" value="ECO:0007669"/>
    <property type="project" value="UniProtKB-SubCell"/>
</dbReference>
<dbReference type="Proteomes" id="UP000067625">
    <property type="component" value="Chromosome"/>
</dbReference>
<evidence type="ECO:0000313" key="8">
    <source>
        <dbReference type="Proteomes" id="UP000067625"/>
    </source>
</evidence>
<feature type="transmembrane region" description="Helical" evidence="5">
    <location>
        <begin position="16"/>
        <end position="36"/>
    </location>
</feature>
<dbReference type="PANTHER" id="PTHR37422">
    <property type="entry name" value="TEICHURONIC ACID BIOSYNTHESIS PROTEIN TUAE"/>
    <property type="match status" value="1"/>
</dbReference>
<keyword evidence="3 5" id="KW-1133">Transmembrane helix</keyword>
<evidence type="ECO:0000313" key="7">
    <source>
        <dbReference type="EMBL" id="ALC82659.1"/>
    </source>
</evidence>
<evidence type="ECO:0000259" key="6">
    <source>
        <dbReference type="Pfam" id="PF04932"/>
    </source>
</evidence>